<comment type="similarity">
    <text evidence="7">Belongs to the binding-protein-dependent transport system permease family.</text>
</comment>
<dbReference type="PANTHER" id="PTHR43744">
    <property type="entry name" value="ABC TRANSPORTER PERMEASE PROTEIN MG189-RELATED-RELATED"/>
    <property type="match status" value="1"/>
</dbReference>
<dbReference type="AlphaFoldDB" id="A0A0M0F8A0"/>
<dbReference type="PATRIC" id="fig|1350482.3.peg.1374"/>
<keyword evidence="2 7" id="KW-0813">Transport</keyword>
<name>A0A0M0F8A0_CELCE</name>
<dbReference type="InterPro" id="IPR035906">
    <property type="entry name" value="MetI-like_sf"/>
</dbReference>
<keyword evidence="4 7" id="KW-0812">Transmembrane</keyword>
<evidence type="ECO:0000256" key="6">
    <source>
        <dbReference type="ARBA" id="ARBA00023136"/>
    </source>
</evidence>
<gene>
    <name evidence="10" type="ORF">M768_06865</name>
</gene>
<keyword evidence="11" id="KW-1185">Reference proteome</keyword>
<evidence type="ECO:0000259" key="9">
    <source>
        <dbReference type="PROSITE" id="PS50928"/>
    </source>
</evidence>
<dbReference type="Pfam" id="PF00528">
    <property type="entry name" value="BPD_transp_1"/>
    <property type="match status" value="1"/>
</dbReference>
<evidence type="ECO:0000256" key="8">
    <source>
        <dbReference type="SAM" id="MobiDB-lite"/>
    </source>
</evidence>
<keyword evidence="5 7" id="KW-1133">Transmembrane helix</keyword>
<dbReference type="Gene3D" id="1.10.3720.10">
    <property type="entry name" value="MetI-like"/>
    <property type="match status" value="1"/>
</dbReference>
<dbReference type="PROSITE" id="PS50928">
    <property type="entry name" value="ABC_TM1"/>
    <property type="match status" value="1"/>
</dbReference>
<keyword evidence="3" id="KW-1003">Cell membrane</keyword>
<comment type="caution">
    <text evidence="10">The sequence shown here is derived from an EMBL/GenBank/DDBJ whole genome shotgun (WGS) entry which is preliminary data.</text>
</comment>
<organism evidence="10 11">
    <name type="scientific">Cellulosimicrobium cellulans F16</name>
    <dbReference type="NCBI Taxonomy" id="1350482"/>
    <lineage>
        <taxon>Bacteria</taxon>
        <taxon>Bacillati</taxon>
        <taxon>Actinomycetota</taxon>
        <taxon>Actinomycetes</taxon>
        <taxon>Micrococcales</taxon>
        <taxon>Promicromonosporaceae</taxon>
        <taxon>Cellulosimicrobium</taxon>
    </lineage>
</organism>
<feature type="transmembrane region" description="Helical" evidence="7">
    <location>
        <begin position="199"/>
        <end position="220"/>
    </location>
</feature>
<feature type="domain" description="ABC transmembrane type-1" evidence="9">
    <location>
        <begin position="130"/>
        <end position="320"/>
    </location>
</feature>
<reference evidence="10 11" key="1">
    <citation type="journal article" date="2015" name="Sci. Rep.">
        <title>Functional and structural properties of a novel cellulosome-like multienzyme complex: efficient glycoside hydrolysis of water-insoluble 7-xylosyl-10-deacetylpaclitaxel.</title>
        <authorList>
            <person name="Dou T.Y."/>
            <person name="Luan H.W."/>
            <person name="Ge G.B."/>
            <person name="Dong M.M."/>
            <person name="Zou H.F."/>
            <person name="He Y.Q."/>
            <person name="Cui P."/>
            <person name="Wang J.Y."/>
            <person name="Hao D.C."/>
            <person name="Yang S.L."/>
            <person name="Yang L."/>
        </authorList>
    </citation>
    <scope>NUCLEOTIDE SEQUENCE [LARGE SCALE GENOMIC DNA]</scope>
    <source>
        <strain evidence="10 11">F16</strain>
    </source>
</reference>
<feature type="region of interest" description="Disordered" evidence="8">
    <location>
        <begin position="1"/>
        <end position="48"/>
    </location>
</feature>
<dbReference type="GO" id="GO:0055085">
    <property type="term" value="P:transmembrane transport"/>
    <property type="evidence" value="ECO:0007669"/>
    <property type="project" value="InterPro"/>
</dbReference>
<sequence length="334" mass="36067">MSAAPLRTSAAQDDASRAEDAPAPRTAPGPRDVPARPLPAPSATDRVRSGWARWTRGASPVLGPVGTTLKYASLVAACLVAVVPLVTIFMASFKTQAEFRETGPLDPPSSWTNLDNFVTAFTRGGMLQGFVNTTIILVVALTGTIIIGTMAAYAIDRFTFRGQRLVVGAFLLATLVPGVTTQVATFQIVSGLGLFNTRWAAIVLFMGTDIISIYIFLQFMKSIPRSLDEAAMLDGANRLTIYARIVFPLLKPAIATVIIIKGIAIYNEFYLPWLYMPKRDLGVISTSLFRFKGPFGAQWEVISAGTVLVIVPTLVAFLLLQRYIYNGLTSGATK</sequence>
<dbReference type="CDD" id="cd06261">
    <property type="entry name" value="TM_PBP2"/>
    <property type="match status" value="1"/>
</dbReference>
<protein>
    <recommendedName>
        <fullName evidence="9">ABC transmembrane type-1 domain-containing protein</fullName>
    </recommendedName>
</protein>
<evidence type="ECO:0000256" key="1">
    <source>
        <dbReference type="ARBA" id="ARBA00004651"/>
    </source>
</evidence>
<dbReference type="InterPro" id="IPR000515">
    <property type="entry name" value="MetI-like"/>
</dbReference>
<feature type="transmembrane region" description="Helical" evidence="7">
    <location>
        <begin position="301"/>
        <end position="320"/>
    </location>
</feature>
<evidence type="ECO:0000256" key="4">
    <source>
        <dbReference type="ARBA" id="ARBA00022692"/>
    </source>
</evidence>
<dbReference type="RefSeq" id="WP_064314897.1">
    <property type="nucleotide sequence ID" value="NZ_KQ435289.1"/>
</dbReference>
<evidence type="ECO:0000256" key="7">
    <source>
        <dbReference type="RuleBase" id="RU363032"/>
    </source>
</evidence>
<comment type="subcellular location">
    <subcellularLocation>
        <location evidence="1 7">Cell membrane</location>
        <topology evidence="1 7">Multi-pass membrane protein</topology>
    </subcellularLocation>
</comment>
<dbReference type="Proteomes" id="UP000037387">
    <property type="component" value="Unassembled WGS sequence"/>
</dbReference>
<keyword evidence="6 7" id="KW-0472">Membrane</keyword>
<dbReference type="PANTHER" id="PTHR43744:SF3">
    <property type="entry name" value="LACTOSE TRANSPORT SYSTEM PERMEASE PROTEIN LACG"/>
    <property type="match status" value="1"/>
</dbReference>
<evidence type="ECO:0000256" key="3">
    <source>
        <dbReference type="ARBA" id="ARBA00022475"/>
    </source>
</evidence>
<feature type="transmembrane region" description="Helical" evidence="7">
    <location>
        <begin position="165"/>
        <end position="187"/>
    </location>
</feature>
<feature type="transmembrane region" description="Helical" evidence="7">
    <location>
        <begin position="71"/>
        <end position="93"/>
    </location>
</feature>
<evidence type="ECO:0000256" key="5">
    <source>
        <dbReference type="ARBA" id="ARBA00022989"/>
    </source>
</evidence>
<dbReference type="GO" id="GO:0005886">
    <property type="term" value="C:plasma membrane"/>
    <property type="evidence" value="ECO:0007669"/>
    <property type="project" value="UniProtKB-SubCell"/>
</dbReference>
<evidence type="ECO:0000313" key="11">
    <source>
        <dbReference type="Proteomes" id="UP000037387"/>
    </source>
</evidence>
<proteinExistence type="inferred from homology"/>
<accession>A0A0M0F8A0</accession>
<dbReference type="EMBL" id="ATNL01000007">
    <property type="protein sequence ID" value="KON73820.1"/>
    <property type="molecule type" value="Genomic_DNA"/>
</dbReference>
<evidence type="ECO:0000256" key="2">
    <source>
        <dbReference type="ARBA" id="ARBA00022448"/>
    </source>
</evidence>
<feature type="transmembrane region" description="Helical" evidence="7">
    <location>
        <begin position="130"/>
        <end position="153"/>
    </location>
</feature>
<evidence type="ECO:0000313" key="10">
    <source>
        <dbReference type="EMBL" id="KON73820.1"/>
    </source>
</evidence>
<dbReference type="SUPFAM" id="SSF161098">
    <property type="entry name" value="MetI-like"/>
    <property type="match status" value="1"/>
</dbReference>
<feature type="transmembrane region" description="Helical" evidence="7">
    <location>
        <begin position="241"/>
        <end position="266"/>
    </location>
</feature>